<organism evidence="1 2">
    <name type="scientific">Phytohabitans houttuyneae</name>
    <dbReference type="NCBI Taxonomy" id="1076126"/>
    <lineage>
        <taxon>Bacteria</taxon>
        <taxon>Bacillati</taxon>
        <taxon>Actinomycetota</taxon>
        <taxon>Actinomycetes</taxon>
        <taxon>Micromonosporales</taxon>
        <taxon>Micromonosporaceae</taxon>
    </lineage>
</organism>
<dbReference type="AlphaFoldDB" id="A0A6V8KY85"/>
<reference evidence="1 2" key="1">
    <citation type="submission" date="2020-03" db="EMBL/GenBank/DDBJ databases">
        <title>Whole genome shotgun sequence of Phytohabitans houttuyneae NBRC 108639.</title>
        <authorList>
            <person name="Komaki H."/>
            <person name="Tamura T."/>
        </authorList>
    </citation>
    <scope>NUCLEOTIDE SEQUENCE [LARGE SCALE GENOMIC DNA]</scope>
    <source>
        <strain evidence="1 2">NBRC 108639</strain>
    </source>
</reference>
<keyword evidence="2" id="KW-1185">Reference proteome</keyword>
<evidence type="ECO:0000313" key="2">
    <source>
        <dbReference type="Proteomes" id="UP000482800"/>
    </source>
</evidence>
<reference evidence="1 2" key="2">
    <citation type="submission" date="2020-03" db="EMBL/GenBank/DDBJ databases">
        <authorList>
            <person name="Ichikawa N."/>
            <person name="Kimura A."/>
            <person name="Kitahashi Y."/>
            <person name="Uohara A."/>
        </authorList>
    </citation>
    <scope>NUCLEOTIDE SEQUENCE [LARGE SCALE GENOMIC DNA]</scope>
    <source>
        <strain evidence="1 2">NBRC 108639</strain>
    </source>
</reference>
<comment type="caution">
    <text evidence="1">The sequence shown here is derived from an EMBL/GenBank/DDBJ whole genome shotgun (WGS) entry which is preliminary data.</text>
</comment>
<name>A0A6V8KY85_9ACTN</name>
<proteinExistence type="predicted"/>
<evidence type="ECO:0000313" key="1">
    <source>
        <dbReference type="EMBL" id="GFJ85495.1"/>
    </source>
</evidence>
<accession>A0A6V8KY85</accession>
<protein>
    <submittedName>
        <fullName evidence="1">Uncharacterized protein</fullName>
    </submittedName>
</protein>
<gene>
    <name evidence="1" type="ORF">Phou_096750</name>
</gene>
<sequence>MPRQYCVETTSGASIAKRSTGAVIIQARSARVRLEVSDATYGSTVVETGRTGIAAATSGSPSTWRGLGINEESSPSSPAVSRLGAATIGNSTVGSCTGEG</sequence>
<dbReference type="Proteomes" id="UP000482800">
    <property type="component" value="Unassembled WGS sequence"/>
</dbReference>
<dbReference type="EMBL" id="BLPF01000004">
    <property type="protein sequence ID" value="GFJ85495.1"/>
    <property type="molecule type" value="Genomic_DNA"/>
</dbReference>